<dbReference type="PANTHER" id="PTHR21472:SF15">
    <property type="entry name" value="ENDONUCLEASE DOMAIN-CONTAINING 1 PROTEIN-RELATED"/>
    <property type="match status" value="1"/>
</dbReference>
<dbReference type="InterPro" id="IPR020821">
    <property type="entry name" value="ENPP1-3/EXOG-like_nuc-like"/>
</dbReference>
<dbReference type="InterPro" id="IPR044925">
    <property type="entry name" value="His-Me_finger_sf"/>
</dbReference>
<dbReference type="InterPro" id="IPR001604">
    <property type="entry name" value="Endo_G_ENPP1-like_dom"/>
</dbReference>
<feature type="domain" description="ENPP1-3/EXOG-like endonuclease/phosphodiesterase" evidence="3">
    <location>
        <begin position="69"/>
        <end position="282"/>
    </location>
</feature>
<evidence type="ECO:0000259" key="4">
    <source>
        <dbReference type="SMART" id="SM00892"/>
    </source>
</evidence>
<protein>
    <recommendedName>
        <fullName evidence="7">Endonuclease domain-containing 1 protein</fullName>
    </recommendedName>
</protein>
<dbReference type="SMART" id="SM00477">
    <property type="entry name" value="NUC"/>
    <property type="match status" value="1"/>
</dbReference>
<evidence type="ECO:0000313" key="6">
    <source>
        <dbReference type="Proteomes" id="UP000424527"/>
    </source>
</evidence>
<dbReference type="Pfam" id="PF01223">
    <property type="entry name" value="Endonuclease_NS"/>
    <property type="match status" value="1"/>
</dbReference>
<name>A0A6G0HK41_LARCR</name>
<evidence type="ECO:0008006" key="7">
    <source>
        <dbReference type="Google" id="ProtNLM"/>
    </source>
</evidence>
<dbReference type="GO" id="GO:0016787">
    <property type="term" value="F:hydrolase activity"/>
    <property type="evidence" value="ECO:0007669"/>
    <property type="project" value="InterPro"/>
</dbReference>
<gene>
    <name evidence="5" type="ORF">D5F01_LYC23042</name>
</gene>
<dbReference type="InterPro" id="IPR044929">
    <property type="entry name" value="DNA/RNA_non-sp_Endonuclease_sf"/>
</dbReference>
<dbReference type="AlphaFoldDB" id="A0A6G0HK41"/>
<dbReference type="SMART" id="SM00892">
    <property type="entry name" value="Endonuclease_NS"/>
    <property type="match status" value="1"/>
</dbReference>
<keyword evidence="6" id="KW-1185">Reference proteome</keyword>
<comment type="caution">
    <text evidence="5">The sequence shown here is derived from an EMBL/GenBank/DDBJ whole genome shotgun (WGS) entry which is preliminary data.</text>
</comment>
<accession>A0A6G0HK41</accession>
<dbReference type="SUPFAM" id="SSF54060">
    <property type="entry name" value="His-Me finger endonucleases"/>
    <property type="match status" value="1"/>
</dbReference>
<evidence type="ECO:0000256" key="2">
    <source>
        <dbReference type="SAM" id="SignalP"/>
    </source>
</evidence>
<organism evidence="5 6">
    <name type="scientific">Larimichthys crocea</name>
    <name type="common">Large yellow croaker</name>
    <name type="synonym">Pseudosciaena crocea</name>
    <dbReference type="NCBI Taxonomy" id="215358"/>
    <lineage>
        <taxon>Eukaryota</taxon>
        <taxon>Metazoa</taxon>
        <taxon>Chordata</taxon>
        <taxon>Craniata</taxon>
        <taxon>Vertebrata</taxon>
        <taxon>Euteleostomi</taxon>
        <taxon>Actinopterygii</taxon>
        <taxon>Neopterygii</taxon>
        <taxon>Teleostei</taxon>
        <taxon>Neoteleostei</taxon>
        <taxon>Acanthomorphata</taxon>
        <taxon>Eupercaria</taxon>
        <taxon>Sciaenidae</taxon>
        <taxon>Larimichthys</taxon>
    </lineage>
</organism>
<feature type="chain" id="PRO_5026273052" description="Endonuclease domain-containing 1 protein" evidence="2">
    <location>
        <begin position="26"/>
        <end position="323"/>
    </location>
</feature>
<dbReference type="Gene3D" id="3.40.570.10">
    <property type="entry name" value="Extracellular Endonuclease, subunit A"/>
    <property type="match status" value="1"/>
</dbReference>
<sequence>MTSLKTKNICFLAAFLFLAIVPTLAKVVQSASECKGYEPTPPEIPGILEGGVSKNNNRYRIICQTYNGVQRYLTVYDIENRIPVFSAYEYKGSEGDRPGVPWKIEPQLELGTNLGDNMMKEDSNINYNNQAVDKDYEKAEKKKGQKVIKYDRGHLFPANHASDQDELESTFTLTNAVPQDSNFNRGRWSQMEQCMKCIMDYFISAHNFKCFVVVGAKPGNTKLNDNNNIAKKKVNIPSMMWSAFRCGNGESGAYWDENIERDPPVPMERNTVQQLQDELVRIDPTLHGITVFPQINPGQKRSSSNSQQPQASKKSLPSSAGKP</sequence>
<dbReference type="Proteomes" id="UP000424527">
    <property type="component" value="Unassembled WGS sequence"/>
</dbReference>
<dbReference type="InterPro" id="IPR039015">
    <property type="entry name" value="ENDOD1"/>
</dbReference>
<feature type="region of interest" description="Disordered" evidence="1">
    <location>
        <begin position="291"/>
        <end position="323"/>
    </location>
</feature>
<evidence type="ECO:0000313" key="5">
    <source>
        <dbReference type="EMBL" id="KAE8279453.1"/>
    </source>
</evidence>
<dbReference type="GO" id="GO:0046872">
    <property type="term" value="F:metal ion binding"/>
    <property type="evidence" value="ECO:0007669"/>
    <property type="project" value="InterPro"/>
</dbReference>
<dbReference type="PANTHER" id="PTHR21472">
    <property type="entry name" value="ENDONUCLEASE DOMAIN-CONTAINING 1 PROTEIN ENDOD1"/>
    <property type="match status" value="1"/>
</dbReference>
<evidence type="ECO:0000259" key="3">
    <source>
        <dbReference type="SMART" id="SM00477"/>
    </source>
</evidence>
<evidence type="ECO:0000256" key="1">
    <source>
        <dbReference type="SAM" id="MobiDB-lite"/>
    </source>
</evidence>
<dbReference type="EMBL" id="REGW02000023">
    <property type="protein sequence ID" value="KAE8279453.1"/>
    <property type="molecule type" value="Genomic_DNA"/>
</dbReference>
<feature type="signal peptide" evidence="2">
    <location>
        <begin position="1"/>
        <end position="25"/>
    </location>
</feature>
<feature type="domain" description="DNA/RNA non-specific endonuclease/pyrophosphatase/phosphodiesterase" evidence="4">
    <location>
        <begin position="68"/>
        <end position="298"/>
    </location>
</feature>
<dbReference type="GO" id="GO:0003676">
    <property type="term" value="F:nucleic acid binding"/>
    <property type="evidence" value="ECO:0007669"/>
    <property type="project" value="InterPro"/>
</dbReference>
<keyword evidence="2" id="KW-0732">Signal</keyword>
<reference evidence="5 6" key="1">
    <citation type="submission" date="2019-07" db="EMBL/GenBank/DDBJ databases">
        <title>Chromosome genome assembly for large yellow croaker.</title>
        <authorList>
            <person name="Xiao S."/>
        </authorList>
    </citation>
    <scope>NUCLEOTIDE SEQUENCE [LARGE SCALE GENOMIC DNA]</scope>
    <source>
        <strain evidence="5">JMULYC20181020</strain>
        <tissue evidence="5">Muscle</tissue>
    </source>
</reference>
<feature type="compositionally biased region" description="Polar residues" evidence="1">
    <location>
        <begin position="296"/>
        <end position="323"/>
    </location>
</feature>
<proteinExistence type="predicted"/>